<gene>
    <name evidence="2" type="ORF">CPATCC_003130</name>
</gene>
<keyword evidence="1" id="KW-0732">Signal</keyword>
<dbReference type="VEuPathDB" id="CryptoDB:CPATCC_0017000"/>
<dbReference type="Proteomes" id="UP000593906">
    <property type="component" value="Chromosome 6"/>
</dbReference>
<evidence type="ECO:0000313" key="3">
    <source>
        <dbReference type="Proteomes" id="UP000593906"/>
    </source>
</evidence>
<reference evidence="2 3" key="1">
    <citation type="submission" date="2019-09" db="EMBL/GenBank/DDBJ databases">
        <title>Consistent, comparative and evidence-based genome assembly and annotation for Cryptosporidium parvum, C. hominis and C. tyzzeri.</title>
        <authorList>
            <person name="Baptista R.P."/>
            <person name="Li Y."/>
            <person name="Sateriale A."/>
            <person name="Ansell B."/>
            <person name="Jex A."/>
            <person name="Sanders M."/>
            <person name="Brooks K."/>
            <person name="Tracey A."/>
            <person name="Berriman M."/>
            <person name="Striepen B."/>
            <person name="Cotton J.A."/>
            <person name="Kissinger J.C."/>
        </authorList>
    </citation>
    <scope>NUCLEOTIDE SEQUENCE [LARGE SCALE GENOMIC DNA]</scope>
    <source>
        <strain evidence="2 3">IOWA-ATCC</strain>
    </source>
</reference>
<organism evidence="2 3">
    <name type="scientific">Cryptosporidium parvum</name>
    <dbReference type="NCBI Taxonomy" id="5807"/>
    <lineage>
        <taxon>Eukaryota</taxon>
        <taxon>Sar</taxon>
        <taxon>Alveolata</taxon>
        <taxon>Apicomplexa</taxon>
        <taxon>Conoidasida</taxon>
        <taxon>Coccidia</taxon>
        <taxon>Eucoccidiorida</taxon>
        <taxon>Eimeriorina</taxon>
        <taxon>Cryptosporidiidae</taxon>
        <taxon>Cryptosporidium</taxon>
    </lineage>
</organism>
<sequence>MMKFRNLFVFLIFLLSSTEIPSVDSKRKKLTKIEIEDVSGVLSSDLYGSSQPLDLSQTLYGSSILTENYESSNLETSSRTINLKNIESISPTNDIFPLRNKDIKNLYMKSINEKKVGEIRNLNKDIAENYPNSNILSRNKNGEIISDTDISIVISKLEQIKKKDLPSIEEEELDSEKARDLKQLEDSKFLSEEILNKFSDIFGTFLTIPKETKADILFHIHKILEESSESLSNLPDIFYGNGIQILLQPFSDLSINPSEILKIYSSLFEENSDNFMIFLDVINYILVSTLSASKVTSLAISRHLKESDSNNSNSKKLFKQNSSNFWYNTICQTIQNIELLTVIYPFLTPPSYKKVLTPVEVVNTPKTPTLGGFKEYLEKSAEEKKTEMIETSNTLTQELIFGGWKQSINPMGHKITSDFVSTKSLCIKFNLINSKKENIDDISESYQIRKFKGLFRDFKDDEELTKHDKINYLNSIGLESSSIKLSTDERQSIITTSTNYLLEIANILSEVDLLSKCYSFISNSKSLENKNVLKMDPELGNVLRQPYLIEKVSLDRWKYITTLIPPEFKKSCTIALHSQYIECYNKYRQLHYTLQQPTVVGNIISKLQESSDVIGENAVKTLATSFSWKSLYQADTTFTYYFSILDLNRLVGFNQIIINVVSRYEPIKDIYSLPAKETKKTKALRFWNSVKGTWIFRIATFGLFSFIGYVDKGYTVEKCLYIPKARKGEPEPTIIW</sequence>
<name>A0A7S7RG13_CRYPV</name>
<accession>A0A7S7RG13</accession>
<feature type="signal peptide" evidence="1">
    <location>
        <begin position="1"/>
        <end position="25"/>
    </location>
</feature>
<dbReference type="AlphaFoldDB" id="A0A7S7RG13"/>
<protein>
    <submittedName>
        <fullName evidence="2">Uncharacterized protein</fullName>
    </submittedName>
</protein>
<proteinExistence type="predicted"/>
<feature type="chain" id="PRO_5030792955" evidence="1">
    <location>
        <begin position="26"/>
        <end position="736"/>
    </location>
</feature>
<evidence type="ECO:0000256" key="1">
    <source>
        <dbReference type="SAM" id="SignalP"/>
    </source>
</evidence>
<dbReference type="EMBL" id="CP044417">
    <property type="protein sequence ID" value="QOY41424.1"/>
    <property type="molecule type" value="Genomic_DNA"/>
</dbReference>
<evidence type="ECO:0000313" key="2">
    <source>
        <dbReference type="EMBL" id="QOY41424.1"/>
    </source>
</evidence>